<dbReference type="InterPro" id="IPR013783">
    <property type="entry name" value="Ig-like_fold"/>
</dbReference>
<evidence type="ECO:0000313" key="1">
    <source>
        <dbReference type="EMBL" id="MEJ2905099.1"/>
    </source>
</evidence>
<dbReference type="SUPFAM" id="SSF49265">
    <property type="entry name" value="Fibronectin type III"/>
    <property type="match status" value="1"/>
</dbReference>
<keyword evidence="2" id="KW-1185">Reference proteome</keyword>
<gene>
    <name evidence="1" type="ORF">WAE58_21820</name>
</gene>
<protein>
    <recommendedName>
        <fullName evidence="3">Fibronectin type-III domain-containing protein</fullName>
    </recommendedName>
</protein>
<comment type="caution">
    <text evidence="1">The sequence shown here is derived from an EMBL/GenBank/DDBJ whole genome shotgun (WGS) entry which is preliminary data.</text>
</comment>
<organism evidence="1 2">
    <name type="scientific">Pedobacter panaciterrae</name>
    <dbReference type="NCBI Taxonomy" id="363849"/>
    <lineage>
        <taxon>Bacteria</taxon>
        <taxon>Pseudomonadati</taxon>
        <taxon>Bacteroidota</taxon>
        <taxon>Sphingobacteriia</taxon>
        <taxon>Sphingobacteriales</taxon>
        <taxon>Sphingobacteriaceae</taxon>
        <taxon>Pedobacter</taxon>
    </lineage>
</organism>
<dbReference type="RefSeq" id="WP_337717622.1">
    <property type="nucleotide sequence ID" value="NZ_JBBEUB010000009.1"/>
</dbReference>
<accession>A0ABU8NS53</accession>
<evidence type="ECO:0000313" key="2">
    <source>
        <dbReference type="Proteomes" id="UP001378956"/>
    </source>
</evidence>
<dbReference type="Gene3D" id="2.60.40.10">
    <property type="entry name" value="Immunoglobulins"/>
    <property type="match status" value="1"/>
</dbReference>
<proteinExistence type="predicted"/>
<dbReference type="InterPro" id="IPR036116">
    <property type="entry name" value="FN3_sf"/>
</dbReference>
<reference evidence="1 2" key="1">
    <citation type="submission" date="2024-03" db="EMBL/GenBank/DDBJ databases">
        <title>Sequence of Lycoming College Course Isolates.</title>
        <authorList>
            <person name="Plotts O."/>
            <person name="Newman J."/>
        </authorList>
    </citation>
    <scope>NUCLEOTIDE SEQUENCE [LARGE SCALE GENOMIC DNA]</scope>
    <source>
        <strain evidence="1 2">CJB-3</strain>
    </source>
</reference>
<sequence>MATQKITFLDKPNGATLSGPEVTQIKTVVNNNADELNLRPAALNGIYLAENLPPVYFADVTGTGTQSDPFRVSGGGFSEAQLISWLQSRPNFAPDRVFRGDLTWVDMIDNSLEKLATPVLSFGTATGDSIPVNWTAVTNGTTYTVERASSVTFADAVVIYSGSLLTFTDIGLTPVTQYFYRVRATANGFNGSNYAVGNKTTDVAGNITPVAPTLTADDTANTLQATHSRGEAEMVCSVNNAADVALTAVAGWNTSTHLIDVGNVARAIGYYRIRTKAATGFNPSPYVSSPAFTVALPTPAAPTSPVNDNSARTFNFTYTSGYPNVTDYEYSLNSGTTWTAATVKPIVVGDIAYAISVVRVRVKAVAGVNNAGATLSNAVAFTAAPQSTIPLTSWRTPVNNGALTGNSFLFTTTSAFGGAKSNYMIPAGGTGWVEFTADAALNGGITLHEGLESYGDRNTTSPAGTASPLALDYANSRFQTWVAANDNFANPRPTFGPNTKGRIRFGGTTAYFECSTDAGATWTEMRNTPQPQVDLYVKAWSNINQTNTPINNIRGFNLTLVS</sequence>
<dbReference type="EMBL" id="JBBEUB010000009">
    <property type="protein sequence ID" value="MEJ2905099.1"/>
    <property type="molecule type" value="Genomic_DNA"/>
</dbReference>
<evidence type="ECO:0008006" key="3">
    <source>
        <dbReference type="Google" id="ProtNLM"/>
    </source>
</evidence>
<dbReference type="Proteomes" id="UP001378956">
    <property type="component" value="Unassembled WGS sequence"/>
</dbReference>
<name>A0ABU8NS53_9SPHI</name>